<gene>
    <name evidence="1" type="ORF">KDA82_35090</name>
</gene>
<dbReference type="Proteomes" id="UP000675554">
    <property type="component" value="Unassembled WGS sequence"/>
</dbReference>
<sequence length="55" mass="5197">MADAVIGAVADAVPDTVIGAVADAVAGSLRRRTGAGPVRPGGRAPGALRACATVA</sequence>
<protein>
    <submittedName>
        <fullName evidence="1">Uncharacterized protein</fullName>
    </submittedName>
</protein>
<evidence type="ECO:0000313" key="1">
    <source>
        <dbReference type="EMBL" id="MBR7678119.1"/>
    </source>
</evidence>
<proteinExistence type="predicted"/>
<dbReference type="EMBL" id="JAGSMN010001218">
    <property type="protein sequence ID" value="MBR7678119.1"/>
    <property type="molecule type" value="Genomic_DNA"/>
</dbReference>
<keyword evidence="2" id="KW-1185">Reference proteome</keyword>
<organism evidence="1 2">
    <name type="scientific">Streptomyces daliensis</name>
    <dbReference type="NCBI Taxonomy" id="299421"/>
    <lineage>
        <taxon>Bacteria</taxon>
        <taxon>Bacillati</taxon>
        <taxon>Actinomycetota</taxon>
        <taxon>Actinomycetes</taxon>
        <taxon>Kitasatosporales</taxon>
        <taxon>Streptomycetaceae</taxon>
        <taxon>Streptomyces</taxon>
    </lineage>
</organism>
<reference evidence="1" key="1">
    <citation type="submission" date="2021-04" db="EMBL/GenBank/DDBJ databases">
        <title>Sequencing of actinobacteria type strains.</title>
        <authorList>
            <person name="Nguyen G.-S."/>
            <person name="Wentzel A."/>
        </authorList>
    </citation>
    <scope>NUCLEOTIDE SEQUENCE</scope>
    <source>
        <strain evidence="1">DSM 42095</strain>
    </source>
</reference>
<dbReference type="AlphaFoldDB" id="A0A8T4J133"/>
<evidence type="ECO:0000313" key="2">
    <source>
        <dbReference type="Proteomes" id="UP000675554"/>
    </source>
</evidence>
<name>A0A8T4J133_9ACTN</name>
<comment type="caution">
    <text evidence="1">The sequence shown here is derived from an EMBL/GenBank/DDBJ whole genome shotgun (WGS) entry which is preliminary data.</text>
</comment>
<accession>A0A8T4J133</accession>